<comment type="similarity">
    <text evidence="1">Belongs to the LytR/CpsA/Psr (LCP) family.</text>
</comment>
<dbReference type="InterPro" id="IPR004474">
    <property type="entry name" value="LytR_CpsA_psr"/>
</dbReference>
<dbReference type="RefSeq" id="WP_163481292.1">
    <property type="nucleotide sequence ID" value="NZ_JAAGWF010000009.1"/>
</dbReference>
<feature type="domain" description="Cell envelope-related transcriptional attenuator" evidence="4">
    <location>
        <begin position="145"/>
        <end position="305"/>
    </location>
</feature>
<evidence type="ECO:0000259" key="5">
    <source>
        <dbReference type="Pfam" id="PF13399"/>
    </source>
</evidence>
<reference evidence="6 7" key="1">
    <citation type="submission" date="2020-02" db="EMBL/GenBank/DDBJ databases">
        <title>Geodermatophilus sabuli CPCC 205279 I12A-02694.</title>
        <authorList>
            <person name="Jiang Z."/>
        </authorList>
    </citation>
    <scope>NUCLEOTIDE SEQUENCE [LARGE SCALE GENOMIC DNA]</scope>
    <source>
        <strain evidence="6 7">I12A-02694</strain>
    </source>
</reference>
<sequence>MTDERSTNGTPNGSRPLPARLDPRSGRPPRRGTTAGAGAPRAAAARPDEPSDGGPRRRAGLLVATRAVAALLAVVVLGASGWGWYLGQVADASVTRTDAIPTDGNADADGVRAAMNLLLVGSDSRGRLTEEQLAQLSAGEDSGVNTDTMILVHVPADGSKASFVSFPRDSYVEIPGHGMDKLNAAYALGYYGLPEGTDDAQRQAAGAQLLIQTISGLTGLQIDHYAEVDLLGFFQLSSVVGGVDVNLCAPVRDSYSGVNLPAGPQTITGEQALAFVRQRHGLPRGDFDRIIRQQTFIAGMIRKMLSDNVLLDLGKQRQLVEAAAGSLTVDQSLDLFGLAGQMQAVTPGSIEFQTIPYVGDDEDEQGRYILRLQDEDALHAFFADLSAEPQAPAPAVDTPPATVDPAEVSVEVYNGSGTSGLAAETKGELEAAGFVVTSTGNADSTGYTATEIRYAAGDEPLAATLAASIPGATTAPNEDGTSGVVQLVLGSDFQGLGQPLAAPATTAAAPVEGEDARTAADTTCIN</sequence>
<dbReference type="Gene3D" id="3.30.70.2390">
    <property type="match status" value="1"/>
</dbReference>
<feature type="region of interest" description="Disordered" evidence="2">
    <location>
        <begin position="1"/>
        <end position="57"/>
    </location>
</feature>
<feature type="region of interest" description="Disordered" evidence="2">
    <location>
        <begin position="504"/>
        <end position="526"/>
    </location>
</feature>
<dbReference type="Gene3D" id="3.40.630.190">
    <property type="entry name" value="LCP protein"/>
    <property type="match status" value="1"/>
</dbReference>
<keyword evidence="3" id="KW-0472">Membrane</keyword>
<keyword evidence="3" id="KW-1133">Transmembrane helix</keyword>
<evidence type="ECO:0000259" key="4">
    <source>
        <dbReference type="Pfam" id="PF03816"/>
    </source>
</evidence>
<dbReference type="Pfam" id="PF03816">
    <property type="entry name" value="LytR_cpsA_psr"/>
    <property type="match status" value="1"/>
</dbReference>
<evidence type="ECO:0000313" key="7">
    <source>
        <dbReference type="Proteomes" id="UP000470246"/>
    </source>
</evidence>
<name>A0A7K3VZA6_9ACTN</name>
<comment type="caution">
    <text evidence="6">The sequence shown here is derived from an EMBL/GenBank/DDBJ whole genome shotgun (WGS) entry which is preliminary data.</text>
</comment>
<feature type="transmembrane region" description="Helical" evidence="3">
    <location>
        <begin position="61"/>
        <end position="85"/>
    </location>
</feature>
<dbReference type="PANTHER" id="PTHR33392:SF6">
    <property type="entry name" value="POLYISOPRENYL-TEICHOIC ACID--PEPTIDOGLYCAN TEICHOIC ACID TRANSFERASE TAGU"/>
    <property type="match status" value="1"/>
</dbReference>
<accession>A0A7K3VZA6</accession>
<organism evidence="6 7">
    <name type="scientific">Geodermatophilus sabuli</name>
    <dbReference type="NCBI Taxonomy" id="1564158"/>
    <lineage>
        <taxon>Bacteria</taxon>
        <taxon>Bacillati</taxon>
        <taxon>Actinomycetota</taxon>
        <taxon>Actinomycetes</taxon>
        <taxon>Geodermatophilales</taxon>
        <taxon>Geodermatophilaceae</taxon>
        <taxon>Geodermatophilus</taxon>
    </lineage>
</organism>
<dbReference type="NCBIfam" id="TIGR00350">
    <property type="entry name" value="lytR_cpsA_psr"/>
    <property type="match status" value="1"/>
</dbReference>
<dbReference type="InterPro" id="IPR027381">
    <property type="entry name" value="LytR/CpsA/Psr_C"/>
</dbReference>
<protein>
    <submittedName>
        <fullName evidence="6">LCP family protein</fullName>
    </submittedName>
</protein>
<dbReference type="InterPro" id="IPR050922">
    <property type="entry name" value="LytR/CpsA/Psr_CW_biosynth"/>
</dbReference>
<dbReference type="PANTHER" id="PTHR33392">
    <property type="entry name" value="POLYISOPRENYL-TEICHOIC ACID--PEPTIDOGLYCAN TEICHOIC ACID TRANSFERASE TAGU"/>
    <property type="match status" value="1"/>
</dbReference>
<feature type="domain" description="LytR/CpsA/Psr regulator C-terminal" evidence="5">
    <location>
        <begin position="407"/>
        <end position="493"/>
    </location>
</feature>
<evidence type="ECO:0000256" key="2">
    <source>
        <dbReference type="SAM" id="MobiDB-lite"/>
    </source>
</evidence>
<evidence type="ECO:0000256" key="1">
    <source>
        <dbReference type="ARBA" id="ARBA00006068"/>
    </source>
</evidence>
<dbReference type="AlphaFoldDB" id="A0A7K3VZA6"/>
<dbReference type="Pfam" id="PF13399">
    <property type="entry name" value="LytR_C"/>
    <property type="match status" value="1"/>
</dbReference>
<evidence type="ECO:0000313" key="6">
    <source>
        <dbReference type="EMBL" id="NEK57979.1"/>
    </source>
</evidence>
<dbReference type="EMBL" id="JAAGWF010000009">
    <property type="protein sequence ID" value="NEK57979.1"/>
    <property type="molecule type" value="Genomic_DNA"/>
</dbReference>
<proteinExistence type="inferred from homology"/>
<feature type="compositionally biased region" description="Low complexity" evidence="2">
    <location>
        <begin position="31"/>
        <end position="45"/>
    </location>
</feature>
<gene>
    <name evidence="6" type="ORF">GCU56_08855</name>
</gene>
<keyword evidence="3" id="KW-0812">Transmembrane</keyword>
<dbReference type="Proteomes" id="UP000470246">
    <property type="component" value="Unassembled WGS sequence"/>
</dbReference>
<evidence type="ECO:0000256" key="3">
    <source>
        <dbReference type="SAM" id="Phobius"/>
    </source>
</evidence>
<keyword evidence="7" id="KW-1185">Reference proteome</keyword>